<dbReference type="PROSITE" id="PS51186">
    <property type="entry name" value="GNAT"/>
    <property type="match status" value="1"/>
</dbReference>
<dbReference type="KEGG" id="dcp:RN607_13230"/>
<evidence type="ECO:0000259" key="1">
    <source>
        <dbReference type="PROSITE" id="PS51186"/>
    </source>
</evidence>
<feature type="domain" description="N-acetyltransferase" evidence="1">
    <location>
        <begin position="12"/>
        <end position="206"/>
    </location>
</feature>
<dbReference type="EMBL" id="CP134879">
    <property type="protein sequence ID" value="WNM24326.1"/>
    <property type="molecule type" value="Genomic_DNA"/>
</dbReference>
<dbReference type="Gene3D" id="3.40.630.30">
    <property type="match status" value="1"/>
</dbReference>
<dbReference type="AlphaFoldDB" id="A0AA96JAL9"/>
<evidence type="ECO:0000313" key="2">
    <source>
        <dbReference type="EMBL" id="WNM24326.1"/>
    </source>
</evidence>
<dbReference type="RefSeq" id="WP_313497929.1">
    <property type="nucleotide sequence ID" value="NZ_CP134879.1"/>
</dbReference>
<evidence type="ECO:0000313" key="4">
    <source>
        <dbReference type="Proteomes" id="UP001304125"/>
    </source>
</evidence>
<organism evidence="3">
    <name type="scientific">Demequina capsici</name>
    <dbReference type="NCBI Taxonomy" id="3075620"/>
    <lineage>
        <taxon>Bacteria</taxon>
        <taxon>Bacillati</taxon>
        <taxon>Actinomycetota</taxon>
        <taxon>Actinomycetes</taxon>
        <taxon>Micrococcales</taxon>
        <taxon>Demequinaceae</taxon>
        <taxon>Demequina</taxon>
    </lineage>
</organism>
<proteinExistence type="predicted"/>
<dbReference type="Proteomes" id="UP001304125">
    <property type="component" value="Chromosome"/>
</dbReference>
<dbReference type="SUPFAM" id="SSF55729">
    <property type="entry name" value="Acyl-CoA N-acyltransferases (Nat)"/>
    <property type="match status" value="1"/>
</dbReference>
<dbReference type="EC" id="2.3.1.-" evidence="3"/>
<reference evidence="3 4" key="1">
    <citation type="submission" date="2023-09" db="EMBL/GenBank/DDBJ databases">
        <title>Demequina sp. a novel bacteria isolated from Capsicum annuum.</title>
        <authorList>
            <person name="Humaira Z."/>
            <person name="Lee J."/>
            <person name="Cho D."/>
        </authorList>
    </citation>
    <scope>NUCLEOTIDE SEQUENCE</scope>
    <source>
        <strain evidence="2 4">OYTSA14</strain>
        <strain evidence="3">PMTSA13</strain>
    </source>
</reference>
<evidence type="ECO:0000313" key="3">
    <source>
        <dbReference type="EMBL" id="WNM27148.1"/>
    </source>
</evidence>
<keyword evidence="3" id="KW-0012">Acyltransferase</keyword>
<dbReference type="Proteomes" id="UP001303408">
    <property type="component" value="Chromosome"/>
</dbReference>
<gene>
    <name evidence="2" type="ORF">RN606_13325</name>
    <name evidence="3" type="ORF">RN607_13230</name>
</gene>
<dbReference type="InterPro" id="IPR016181">
    <property type="entry name" value="Acyl_CoA_acyltransferase"/>
</dbReference>
<accession>A0AA96JAL9</accession>
<keyword evidence="3" id="KW-0808">Transferase</keyword>
<keyword evidence="4" id="KW-1185">Reference proteome</keyword>
<protein>
    <submittedName>
        <fullName evidence="3">GNAT family N-acetyltransferase</fullName>
        <ecNumber evidence="3">2.3.1.-</ecNumber>
    </submittedName>
</protein>
<sequence>MTAVTLETDPTVRIVPASQARREDLDAIFDAPGDQRSCRCQWTRLASAEYRTMTAAARAEALAEQAGCDRGGDAASSGLIAFVDGEPAGWVAVEPRTVYRRFRTARIPWLGRDEDKDDDGVWVVSCFVVRRGFRGRGLMAVLAAAAVAHSAQGGARAVEGYPVVLDPAKGTYPGELYVGTVGAFEAAGMTEVAAPSARRRVMRIQL</sequence>
<dbReference type="InterPro" id="IPR000182">
    <property type="entry name" value="GNAT_dom"/>
</dbReference>
<dbReference type="Pfam" id="PF00583">
    <property type="entry name" value="Acetyltransf_1"/>
    <property type="match status" value="1"/>
</dbReference>
<name>A0AA96JAL9_9MICO</name>
<dbReference type="EMBL" id="CP134880">
    <property type="protein sequence ID" value="WNM27148.1"/>
    <property type="molecule type" value="Genomic_DNA"/>
</dbReference>
<dbReference type="GO" id="GO:0016747">
    <property type="term" value="F:acyltransferase activity, transferring groups other than amino-acyl groups"/>
    <property type="evidence" value="ECO:0007669"/>
    <property type="project" value="InterPro"/>
</dbReference>
<accession>A0AA96F953</accession>